<accession>A0ABR8F7E2</accession>
<dbReference type="EMBL" id="JACJTE010000093">
    <property type="protein sequence ID" value="MBD2565536.1"/>
    <property type="molecule type" value="Genomic_DNA"/>
</dbReference>
<reference evidence="1 2" key="1">
    <citation type="journal article" date="2020" name="ISME J.">
        <title>Comparative genomics reveals insights into cyanobacterial evolution and habitat adaptation.</title>
        <authorList>
            <person name="Chen M.Y."/>
            <person name="Teng W.K."/>
            <person name="Zhao L."/>
            <person name="Hu C.X."/>
            <person name="Zhou Y.K."/>
            <person name="Han B.P."/>
            <person name="Song L.R."/>
            <person name="Shu W.S."/>
        </authorList>
    </citation>
    <scope>NUCLEOTIDE SEQUENCE [LARGE SCALE GENOMIC DNA]</scope>
    <source>
        <strain evidence="1 2">FACHB-391</strain>
    </source>
</reference>
<keyword evidence="2" id="KW-1185">Reference proteome</keyword>
<dbReference type="RefSeq" id="WP_190897176.1">
    <property type="nucleotide sequence ID" value="NZ_JACJTE010000093.1"/>
</dbReference>
<evidence type="ECO:0000313" key="2">
    <source>
        <dbReference type="Proteomes" id="UP000604661"/>
    </source>
</evidence>
<comment type="caution">
    <text evidence="1">The sequence shown here is derived from an EMBL/GenBank/DDBJ whole genome shotgun (WGS) entry which is preliminary data.</text>
</comment>
<sequence>MRHFALVYSPGLSPNFTLSMIRFSAIHLRRQRLAGKAAGGRVKRDKITSLRSQ</sequence>
<protein>
    <submittedName>
        <fullName evidence="1">Uncharacterized protein</fullName>
    </submittedName>
</protein>
<proteinExistence type="predicted"/>
<gene>
    <name evidence="1" type="ORF">H6G95_34235</name>
</gene>
<evidence type="ECO:0000313" key="1">
    <source>
        <dbReference type="EMBL" id="MBD2565536.1"/>
    </source>
</evidence>
<organism evidence="1 2">
    <name type="scientific">Nostoc linckia FACHB-391</name>
    <dbReference type="NCBI Taxonomy" id="2692906"/>
    <lineage>
        <taxon>Bacteria</taxon>
        <taxon>Bacillati</taxon>
        <taxon>Cyanobacteriota</taxon>
        <taxon>Cyanophyceae</taxon>
        <taxon>Nostocales</taxon>
        <taxon>Nostocaceae</taxon>
        <taxon>Nostoc</taxon>
    </lineage>
</organism>
<dbReference type="Proteomes" id="UP000604661">
    <property type="component" value="Unassembled WGS sequence"/>
</dbReference>
<name>A0ABR8F7E2_NOSLI</name>